<dbReference type="PANTHER" id="PTHR30293:SF2">
    <property type="entry name" value="TRANSCRIPTIONAL ACTIVATOR PROTEIN NHAR"/>
    <property type="match status" value="1"/>
</dbReference>
<dbReference type="Gene3D" id="3.40.190.290">
    <property type="match status" value="1"/>
</dbReference>
<dbReference type="Proteomes" id="UP000238949">
    <property type="component" value="Unassembled WGS sequence"/>
</dbReference>
<keyword evidence="2" id="KW-0805">Transcription regulation</keyword>
<evidence type="ECO:0000259" key="6">
    <source>
        <dbReference type="PROSITE" id="PS50931"/>
    </source>
</evidence>
<evidence type="ECO:0000256" key="4">
    <source>
        <dbReference type="ARBA" id="ARBA00023159"/>
    </source>
</evidence>
<dbReference type="SUPFAM" id="SSF46785">
    <property type="entry name" value="Winged helix' DNA-binding domain"/>
    <property type="match status" value="1"/>
</dbReference>
<evidence type="ECO:0000313" key="7">
    <source>
        <dbReference type="EMBL" id="PRO71881.1"/>
    </source>
</evidence>
<sequence length="306" mass="33824">MHQLNYHHLYYFYLIAREGSIASAAKLLHVTPQTVSGQLSTFEKQLGYSLFDRVSKRLYLNSKGKLVYQHASEIFEKGARLVELLHADNEAIDQTFVIGITDAIPKVLAYDFVHSTMALSNNVRFIFREGPFDSLISDLALNHVDLIIADRGVAPGTQLNANSHFLGESHLSFFASHAQLSHHQDFPRSLNGVSLLLPGIKSGITLGLTSWLEANQLHPRIVAEFDDSALLKVFGSEGFGVFCAPSAIADHVADFYNVACIGEIADITERFYAITGKNRAQHVLVNSIVAEAKTLLGQTQHKHVKN</sequence>
<feature type="domain" description="HTH lysR-type" evidence="6">
    <location>
        <begin position="4"/>
        <end position="61"/>
    </location>
</feature>
<keyword evidence="3" id="KW-0238">DNA-binding</keyword>
<keyword evidence="8" id="KW-1185">Reference proteome</keyword>
<dbReference type="Pfam" id="PF03466">
    <property type="entry name" value="LysR_substrate"/>
    <property type="match status" value="1"/>
</dbReference>
<dbReference type="PROSITE" id="PS50931">
    <property type="entry name" value="HTH_LYSR"/>
    <property type="match status" value="1"/>
</dbReference>
<dbReference type="AlphaFoldDB" id="A0A2S9V606"/>
<dbReference type="Pfam" id="PF00126">
    <property type="entry name" value="HTH_1"/>
    <property type="match status" value="1"/>
</dbReference>
<dbReference type="EMBL" id="PVNP01000196">
    <property type="protein sequence ID" value="PRO71881.1"/>
    <property type="molecule type" value="Genomic_DNA"/>
</dbReference>
<dbReference type="GO" id="GO:2000142">
    <property type="term" value="P:regulation of DNA-templated transcription initiation"/>
    <property type="evidence" value="ECO:0007669"/>
    <property type="project" value="TreeGrafter"/>
</dbReference>
<dbReference type="Gene3D" id="1.10.10.10">
    <property type="entry name" value="Winged helix-like DNA-binding domain superfamily/Winged helix DNA-binding domain"/>
    <property type="match status" value="1"/>
</dbReference>
<dbReference type="PANTHER" id="PTHR30293">
    <property type="entry name" value="TRANSCRIPTIONAL REGULATORY PROTEIN NAC-RELATED"/>
    <property type="match status" value="1"/>
</dbReference>
<dbReference type="OrthoDB" id="464481at2"/>
<keyword evidence="5" id="KW-0804">Transcription</keyword>
<evidence type="ECO:0000313" key="8">
    <source>
        <dbReference type="Proteomes" id="UP000238949"/>
    </source>
</evidence>
<evidence type="ECO:0000256" key="5">
    <source>
        <dbReference type="ARBA" id="ARBA00023163"/>
    </source>
</evidence>
<dbReference type="GO" id="GO:0003700">
    <property type="term" value="F:DNA-binding transcription factor activity"/>
    <property type="evidence" value="ECO:0007669"/>
    <property type="project" value="InterPro"/>
</dbReference>
<name>A0A2S9V606_9ALTE</name>
<dbReference type="InterPro" id="IPR000847">
    <property type="entry name" value="LysR_HTH_N"/>
</dbReference>
<dbReference type="InterPro" id="IPR036388">
    <property type="entry name" value="WH-like_DNA-bd_sf"/>
</dbReference>
<dbReference type="SUPFAM" id="SSF53850">
    <property type="entry name" value="Periplasmic binding protein-like II"/>
    <property type="match status" value="1"/>
</dbReference>
<dbReference type="RefSeq" id="WP_105936041.1">
    <property type="nucleotide sequence ID" value="NZ_PVNP01000196.1"/>
</dbReference>
<evidence type="ECO:0000256" key="2">
    <source>
        <dbReference type="ARBA" id="ARBA00023015"/>
    </source>
</evidence>
<organism evidence="7 8">
    <name type="scientific">Alteromonas alba</name>
    <dbReference type="NCBI Taxonomy" id="2079529"/>
    <lineage>
        <taxon>Bacteria</taxon>
        <taxon>Pseudomonadati</taxon>
        <taxon>Pseudomonadota</taxon>
        <taxon>Gammaproteobacteria</taxon>
        <taxon>Alteromonadales</taxon>
        <taxon>Alteromonadaceae</taxon>
        <taxon>Alteromonas/Salinimonas group</taxon>
        <taxon>Alteromonas</taxon>
    </lineage>
</organism>
<evidence type="ECO:0000256" key="1">
    <source>
        <dbReference type="ARBA" id="ARBA00009437"/>
    </source>
</evidence>
<comment type="similarity">
    <text evidence="1">Belongs to the LysR transcriptional regulatory family.</text>
</comment>
<dbReference type="InterPro" id="IPR005119">
    <property type="entry name" value="LysR_subst-bd"/>
</dbReference>
<dbReference type="GO" id="GO:0003677">
    <property type="term" value="F:DNA binding"/>
    <property type="evidence" value="ECO:0007669"/>
    <property type="project" value="UniProtKB-KW"/>
</dbReference>
<proteinExistence type="inferred from homology"/>
<gene>
    <name evidence="7" type="ORF">C6Y40_19325</name>
</gene>
<accession>A0A2S9V606</accession>
<keyword evidence="4" id="KW-0010">Activator</keyword>
<comment type="caution">
    <text evidence="7">The sequence shown here is derived from an EMBL/GenBank/DDBJ whole genome shotgun (WGS) entry which is preliminary data.</text>
</comment>
<reference evidence="8" key="1">
    <citation type="journal article" date="2020" name="Int. J. Syst. Evol. Microbiol.">
        <title>Alteromonas alba sp. nov., a marine bacterium isolated from the seawater of the West Pacific Ocean.</title>
        <authorList>
            <person name="Sun C."/>
            <person name="Wu Y.-H."/>
            <person name="Xamxidin M."/>
            <person name="Cheng H."/>
            <person name="Xu X.-W."/>
        </authorList>
    </citation>
    <scope>NUCLEOTIDE SEQUENCE [LARGE SCALE GENOMIC DNA]</scope>
    <source>
        <strain evidence="8">190</strain>
    </source>
</reference>
<evidence type="ECO:0000256" key="3">
    <source>
        <dbReference type="ARBA" id="ARBA00023125"/>
    </source>
</evidence>
<protein>
    <submittedName>
        <fullName evidence="7">LysR family transcriptional regulator</fullName>
    </submittedName>
</protein>
<dbReference type="InterPro" id="IPR036390">
    <property type="entry name" value="WH_DNA-bd_sf"/>
</dbReference>